<protein>
    <submittedName>
        <fullName evidence="1">Uncharacterized protein</fullName>
    </submittedName>
</protein>
<proteinExistence type="predicted"/>
<dbReference type="EMBL" id="JACIEQ010000003">
    <property type="protein sequence ID" value="MBB4022786.1"/>
    <property type="molecule type" value="Genomic_DNA"/>
</dbReference>
<keyword evidence="2" id="KW-1185">Reference proteome</keyword>
<comment type="caution">
    <text evidence="1">The sequence shown here is derived from an EMBL/GenBank/DDBJ whole genome shotgun (WGS) entry which is preliminary data.</text>
</comment>
<accession>A0A840CJ34</accession>
<evidence type="ECO:0000313" key="1">
    <source>
        <dbReference type="EMBL" id="MBB4022786.1"/>
    </source>
</evidence>
<name>A0A840CJ34_9RHOB</name>
<dbReference type="AlphaFoldDB" id="A0A840CJ34"/>
<evidence type="ECO:0000313" key="2">
    <source>
        <dbReference type="Proteomes" id="UP000585681"/>
    </source>
</evidence>
<sequence>MREAEDRLTELEGRLISHRRLLAHLLTGMDPAVRAGHLRWISEREIVHDGQEDPGAVPTGTEALPLSIADEFREIAALVRLRSSDNG</sequence>
<dbReference type="RefSeq" id="WP_054539926.1">
    <property type="nucleotide sequence ID" value="NZ_JACIEQ010000003.1"/>
</dbReference>
<reference evidence="1" key="1">
    <citation type="submission" date="2020-08" db="EMBL/GenBank/DDBJ databases">
        <title>Genomic Encyclopedia of Type Strains, Phase IV (KMG-IV): sequencing the most valuable type-strain genomes for metagenomic binning, comparative biology and taxonomic classification.</title>
        <authorList>
            <person name="Goeker M."/>
        </authorList>
    </citation>
    <scope>NUCLEOTIDE SEQUENCE [LARGE SCALE GENOMIC DNA]</scope>
    <source>
        <strain evidence="1">DSM 105040</strain>
    </source>
</reference>
<organism evidence="1 2">
    <name type="scientific">Actibacterium naphthalenivorans</name>
    <dbReference type="NCBI Taxonomy" id="1614693"/>
    <lineage>
        <taxon>Bacteria</taxon>
        <taxon>Pseudomonadati</taxon>
        <taxon>Pseudomonadota</taxon>
        <taxon>Alphaproteobacteria</taxon>
        <taxon>Rhodobacterales</taxon>
        <taxon>Roseobacteraceae</taxon>
        <taxon>Actibacterium</taxon>
    </lineage>
</organism>
<dbReference type="Proteomes" id="UP000585681">
    <property type="component" value="Unassembled WGS sequence"/>
</dbReference>
<gene>
    <name evidence="1" type="ORF">GGR17_002605</name>
</gene>